<dbReference type="AlphaFoldDB" id="A0A9X3DEG3"/>
<dbReference type="InterPro" id="IPR003594">
    <property type="entry name" value="HATPase_dom"/>
</dbReference>
<dbReference type="GO" id="GO:0000155">
    <property type="term" value="F:phosphorelay sensor kinase activity"/>
    <property type="evidence" value="ECO:0007669"/>
    <property type="project" value="InterPro"/>
</dbReference>
<dbReference type="SUPFAM" id="SSF47384">
    <property type="entry name" value="Homodimeric domain of signal transducing histidine kinase"/>
    <property type="match status" value="1"/>
</dbReference>
<dbReference type="Pfam" id="PF02518">
    <property type="entry name" value="HATPase_c"/>
    <property type="match status" value="1"/>
</dbReference>
<dbReference type="SMART" id="SM00388">
    <property type="entry name" value="HisKA"/>
    <property type="match status" value="1"/>
</dbReference>
<keyword evidence="4" id="KW-0808">Transferase</keyword>
<feature type="coiled-coil region" evidence="8">
    <location>
        <begin position="290"/>
        <end position="317"/>
    </location>
</feature>
<evidence type="ECO:0000256" key="9">
    <source>
        <dbReference type="SAM" id="Phobius"/>
    </source>
</evidence>
<evidence type="ECO:0000256" key="6">
    <source>
        <dbReference type="ARBA" id="ARBA00022777"/>
    </source>
</evidence>
<comment type="catalytic activity">
    <reaction evidence="1">
        <text>ATP + protein L-histidine = ADP + protein N-phospho-L-histidine.</text>
        <dbReference type="EC" id="2.7.13.3"/>
    </reaction>
</comment>
<accession>A0A9X3DEG3</accession>
<sequence length="439" mass="50626">MKLQVKFSLYNAITKIAIIVVLGGIILFSLDKLAFNQLDNRLIKKKNKIIEHLNDNEIDSLLNKEQSFTDYNILKEEFIVLTDIADNQKSASADIFTEKREIEGDIEVYRILNYKFSYHTNWYNLEIGESMTALSSIKNAIRFYMLIVLFVALLITLVTDYFFSNFLLKPFYAIIDKKINLVNDPSHYNYDNIPTSTDDFKMLDNSVNSLMKKINNLFALEKQFIANVSHELLTPISVLSTRFENMLNTPEMPVAHENKIYASLKTLNRLKLVINSLLLISKVENNQYLKTEEISLKEEIEDIYEDLEDRIADKNIVFKLALTEDFQFIGNKALIHTLLMNVINNAIKYNIEKGSIEISGEKKEHRYHLTIEDSGLGMKKELLENAFDRFKRGNTEENGFGLGLAIVQSIARFHSIEVEILSEEHKGTCVSLIFNMKIS</sequence>
<dbReference type="InterPro" id="IPR036097">
    <property type="entry name" value="HisK_dim/P_sf"/>
</dbReference>
<evidence type="ECO:0000256" key="1">
    <source>
        <dbReference type="ARBA" id="ARBA00000085"/>
    </source>
</evidence>
<protein>
    <recommendedName>
        <fullName evidence="2">histidine kinase</fullName>
        <ecNumber evidence="2">2.7.13.3</ecNumber>
    </recommendedName>
</protein>
<evidence type="ECO:0000256" key="8">
    <source>
        <dbReference type="SAM" id="Coils"/>
    </source>
</evidence>
<dbReference type="RefSeq" id="WP_266270173.1">
    <property type="nucleotide sequence ID" value="NZ_JAPJUH010000004.1"/>
</dbReference>
<dbReference type="InterPro" id="IPR003661">
    <property type="entry name" value="HisK_dim/P_dom"/>
</dbReference>
<dbReference type="Gene3D" id="3.30.565.10">
    <property type="entry name" value="Histidine kinase-like ATPase, C-terminal domain"/>
    <property type="match status" value="1"/>
</dbReference>
<reference evidence="11" key="1">
    <citation type="submission" date="2022-11" db="EMBL/GenBank/DDBJ databases">
        <authorList>
            <person name="Graham C."/>
            <person name="Newman J.D."/>
        </authorList>
    </citation>
    <scope>NUCLEOTIDE SEQUENCE</scope>
    <source>
        <strain evidence="11">DSM 19486</strain>
    </source>
</reference>
<organism evidence="11 12">
    <name type="scientific">Pedobacter agri</name>
    <dbReference type="NCBI Taxonomy" id="454586"/>
    <lineage>
        <taxon>Bacteria</taxon>
        <taxon>Pseudomonadati</taxon>
        <taxon>Bacteroidota</taxon>
        <taxon>Sphingobacteriia</taxon>
        <taxon>Sphingobacteriales</taxon>
        <taxon>Sphingobacteriaceae</taxon>
        <taxon>Pedobacter</taxon>
    </lineage>
</organism>
<dbReference type="PROSITE" id="PS50109">
    <property type="entry name" value="HIS_KIN"/>
    <property type="match status" value="1"/>
</dbReference>
<dbReference type="Proteomes" id="UP001142592">
    <property type="component" value="Unassembled WGS sequence"/>
</dbReference>
<evidence type="ECO:0000256" key="5">
    <source>
        <dbReference type="ARBA" id="ARBA00022692"/>
    </source>
</evidence>
<feature type="domain" description="Histidine kinase" evidence="10">
    <location>
        <begin position="227"/>
        <end position="438"/>
    </location>
</feature>
<dbReference type="EMBL" id="JAPJUH010000004">
    <property type="protein sequence ID" value="MCX3266147.1"/>
    <property type="molecule type" value="Genomic_DNA"/>
</dbReference>
<dbReference type="Pfam" id="PF00512">
    <property type="entry name" value="HisKA"/>
    <property type="match status" value="1"/>
</dbReference>
<dbReference type="EC" id="2.7.13.3" evidence="2"/>
<feature type="transmembrane region" description="Helical" evidence="9">
    <location>
        <begin position="143"/>
        <end position="163"/>
    </location>
</feature>
<keyword evidence="3" id="KW-0597">Phosphoprotein</keyword>
<evidence type="ECO:0000256" key="3">
    <source>
        <dbReference type="ARBA" id="ARBA00022553"/>
    </source>
</evidence>
<dbReference type="SMART" id="SM00387">
    <property type="entry name" value="HATPase_c"/>
    <property type="match status" value="1"/>
</dbReference>
<dbReference type="SUPFAM" id="SSF55874">
    <property type="entry name" value="ATPase domain of HSP90 chaperone/DNA topoisomerase II/histidine kinase"/>
    <property type="match status" value="1"/>
</dbReference>
<keyword evidence="5 9" id="KW-0812">Transmembrane</keyword>
<keyword evidence="6 11" id="KW-0418">Kinase</keyword>
<evidence type="ECO:0000256" key="7">
    <source>
        <dbReference type="ARBA" id="ARBA00022989"/>
    </source>
</evidence>
<keyword evidence="7 9" id="KW-1133">Transmembrane helix</keyword>
<dbReference type="GO" id="GO:0005886">
    <property type="term" value="C:plasma membrane"/>
    <property type="evidence" value="ECO:0007669"/>
    <property type="project" value="TreeGrafter"/>
</dbReference>
<keyword evidence="8" id="KW-0175">Coiled coil</keyword>
<evidence type="ECO:0000259" key="10">
    <source>
        <dbReference type="PROSITE" id="PS50109"/>
    </source>
</evidence>
<keyword evidence="12" id="KW-1185">Reference proteome</keyword>
<keyword evidence="9" id="KW-0472">Membrane</keyword>
<name>A0A9X3DEG3_9SPHI</name>
<comment type="caution">
    <text evidence="11">The sequence shown here is derived from an EMBL/GenBank/DDBJ whole genome shotgun (WGS) entry which is preliminary data.</text>
</comment>
<dbReference type="InterPro" id="IPR005467">
    <property type="entry name" value="His_kinase_dom"/>
</dbReference>
<evidence type="ECO:0000313" key="11">
    <source>
        <dbReference type="EMBL" id="MCX3266147.1"/>
    </source>
</evidence>
<dbReference type="PANTHER" id="PTHR45436:SF5">
    <property type="entry name" value="SENSOR HISTIDINE KINASE TRCS"/>
    <property type="match status" value="1"/>
</dbReference>
<feature type="transmembrane region" description="Helical" evidence="9">
    <location>
        <begin position="12"/>
        <end position="35"/>
    </location>
</feature>
<dbReference type="InterPro" id="IPR050428">
    <property type="entry name" value="TCS_sensor_his_kinase"/>
</dbReference>
<proteinExistence type="predicted"/>
<evidence type="ECO:0000256" key="4">
    <source>
        <dbReference type="ARBA" id="ARBA00022679"/>
    </source>
</evidence>
<evidence type="ECO:0000313" key="12">
    <source>
        <dbReference type="Proteomes" id="UP001142592"/>
    </source>
</evidence>
<gene>
    <name evidence="11" type="ORF">OQZ29_15420</name>
</gene>
<evidence type="ECO:0000256" key="2">
    <source>
        <dbReference type="ARBA" id="ARBA00012438"/>
    </source>
</evidence>
<dbReference type="InterPro" id="IPR036890">
    <property type="entry name" value="HATPase_C_sf"/>
</dbReference>
<dbReference type="CDD" id="cd00082">
    <property type="entry name" value="HisKA"/>
    <property type="match status" value="1"/>
</dbReference>
<dbReference type="PANTHER" id="PTHR45436">
    <property type="entry name" value="SENSOR HISTIDINE KINASE YKOH"/>
    <property type="match status" value="1"/>
</dbReference>
<dbReference type="Gene3D" id="1.10.287.130">
    <property type="match status" value="1"/>
</dbReference>